<comment type="caution">
    <text evidence="2">The sequence shown here is derived from an EMBL/GenBank/DDBJ whole genome shotgun (WGS) entry which is preliminary data.</text>
</comment>
<dbReference type="Proteomes" id="UP001612915">
    <property type="component" value="Unassembled WGS sequence"/>
</dbReference>
<evidence type="ECO:0000256" key="1">
    <source>
        <dbReference type="SAM" id="SignalP"/>
    </source>
</evidence>
<dbReference type="EMBL" id="JBITLV010000003">
    <property type="protein sequence ID" value="MFI7587651.1"/>
    <property type="molecule type" value="Genomic_DNA"/>
</dbReference>
<evidence type="ECO:0000313" key="2">
    <source>
        <dbReference type="EMBL" id="MFI7587651.1"/>
    </source>
</evidence>
<name>A0ABW8AMP8_9ACTN</name>
<feature type="signal peptide" evidence="1">
    <location>
        <begin position="1"/>
        <end position="27"/>
    </location>
</feature>
<proteinExistence type="predicted"/>
<protein>
    <submittedName>
        <fullName evidence="2">Uncharacterized protein</fullName>
    </submittedName>
</protein>
<feature type="chain" id="PRO_5046283910" evidence="1">
    <location>
        <begin position="28"/>
        <end position="247"/>
    </location>
</feature>
<gene>
    <name evidence="2" type="ORF">ACIB24_11305</name>
</gene>
<accession>A0ABW8AMP8</accession>
<reference evidence="2 3" key="1">
    <citation type="submission" date="2024-10" db="EMBL/GenBank/DDBJ databases">
        <title>The Natural Products Discovery Center: Release of the First 8490 Sequenced Strains for Exploring Actinobacteria Biosynthetic Diversity.</title>
        <authorList>
            <person name="Kalkreuter E."/>
            <person name="Kautsar S.A."/>
            <person name="Yang D."/>
            <person name="Bader C.D."/>
            <person name="Teijaro C.N."/>
            <person name="Fluegel L."/>
            <person name="Davis C.M."/>
            <person name="Simpson J.R."/>
            <person name="Lauterbach L."/>
            <person name="Steele A.D."/>
            <person name="Gui C."/>
            <person name="Meng S."/>
            <person name="Li G."/>
            <person name="Viehrig K."/>
            <person name="Ye F."/>
            <person name="Su P."/>
            <person name="Kiefer A.F."/>
            <person name="Nichols A."/>
            <person name="Cepeda A.J."/>
            <person name="Yan W."/>
            <person name="Fan B."/>
            <person name="Jiang Y."/>
            <person name="Adhikari A."/>
            <person name="Zheng C.-J."/>
            <person name="Schuster L."/>
            <person name="Cowan T.M."/>
            <person name="Smanski M.J."/>
            <person name="Chevrette M.G."/>
            <person name="De Carvalho L.P.S."/>
            <person name="Shen B."/>
        </authorList>
    </citation>
    <scope>NUCLEOTIDE SEQUENCE [LARGE SCALE GENOMIC DNA]</scope>
    <source>
        <strain evidence="2 3">NPDC049639</strain>
    </source>
</reference>
<organism evidence="2 3">
    <name type="scientific">Spongisporangium articulatum</name>
    <dbReference type="NCBI Taxonomy" id="3362603"/>
    <lineage>
        <taxon>Bacteria</taxon>
        <taxon>Bacillati</taxon>
        <taxon>Actinomycetota</taxon>
        <taxon>Actinomycetes</taxon>
        <taxon>Kineosporiales</taxon>
        <taxon>Kineosporiaceae</taxon>
        <taxon>Spongisporangium</taxon>
    </lineage>
</organism>
<keyword evidence="1" id="KW-0732">Signal</keyword>
<sequence>MRRRVVMAVAFLVAVSGLLAASGPARGATPSGTTMPSSMAGDESLCTAKAKARVVTLTGRAVSLRQDLLRQLDGSATRASALTAKHRAQIGAITDRALEGLAALKPAVRSADGCSVAISLAKGIVTDFRVYGLVAPQIRLAVAGDTGAHAAAQLTDVLPALKAAVAAMPDTDTKTQAQSLLSNYSGSATAAAEAFGPVADAVLALSADDYPGNRATLEAQMIAVARGVQALRVAATDADTLADLLTA</sequence>
<keyword evidence="3" id="KW-1185">Reference proteome</keyword>
<dbReference type="RefSeq" id="WP_398279736.1">
    <property type="nucleotide sequence ID" value="NZ_JBITLV010000003.1"/>
</dbReference>
<evidence type="ECO:0000313" key="3">
    <source>
        <dbReference type="Proteomes" id="UP001612915"/>
    </source>
</evidence>